<comment type="caution">
    <text evidence="1">The sequence shown here is derived from an EMBL/GenBank/DDBJ whole genome shotgun (WGS) entry which is preliminary data.</text>
</comment>
<keyword evidence="2" id="KW-1185">Reference proteome</keyword>
<dbReference type="Proteomes" id="UP000233618">
    <property type="component" value="Unassembled WGS sequence"/>
</dbReference>
<evidence type="ECO:0000313" key="1">
    <source>
        <dbReference type="EMBL" id="PKQ66969.1"/>
    </source>
</evidence>
<accession>A0A2N3I9I8</accession>
<gene>
    <name evidence="1" type="ORF">BZG01_09210</name>
</gene>
<evidence type="ECO:0000313" key="2">
    <source>
        <dbReference type="Proteomes" id="UP000233618"/>
    </source>
</evidence>
<name>A0A2N3I9I8_9BACT</name>
<sequence length="248" mass="29021">MDQTVELTNISDTIRAISNRDIVKIAIPVDIYLQEAENLALWCIKDQMQLMNIGMSADISADLRLRAQTLRSAQTHWIEEKNTVSEIQQKWEITSKQACVLQDELLYSFRYAFRNKPKLLPLVKSGYKRKKHTVLIQDLYDLSILGMKYQDLLIPIDFDLNKLNLAKTLSEQAADRFAKLNCLRMQGNESKLFRDKAYIYLKQLVDEVCCAGKYLFRNDPNRYQGYTSEFIRRKNNNRNHKKTDSDQL</sequence>
<dbReference type="AlphaFoldDB" id="A0A2N3I9I8"/>
<reference evidence="1 2" key="1">
    <citation type="journal article" date="2017" name="Front. Microbiol.">
        <title>Labilibaculum manganireducens gen. nov., sp. nov. and Labilibaculum filiforme sp. nov., Novel Bacteroidetes Isolated from Subsurface Sediments of the Baltic Sea.</title>
        <authorList>
            <person name="Vandieken V."/>
            <person name="Marshall I.P."/>
            <person name="Niemann H."/>
            <person name="Engelen B."/>
            <person name="Cypionka H."/>
        </authorList>
    </citation>
    <scope>NUCLEOTIDE SEQUENCE [LARGE SCALE GENOMIC DNA]</scope>
    <source>
        <strain evidence="1 2">59.10-2M</strain>
    </source>
</reference>
<dbReference type="RefSeq" id="WP_101309544.1">
    <property type="nucleotide sequence ID" value="NZ_MVDE01000011.1"/>
</dbReference>
<organism evidence="1 2">
    <name type="scientific">Labilibaculum manganireducens</name>
    <dbReference type="NCBI Taxonomy" id="1940525"/>
    <lineage>
        <taxon>Bacteria</taxon>
        <taxon>Pseudomonadati</taxon>
        <taxon>Bacteroidota</taxon>
        <taxon>Bacteroidia</taxon>
        <taxon>Marinilabiliales</taxon>
        <taxon>Marinifilaceae</taxon>
        <taxon>Labilibaculum</taxon>
    </lineage>
</organism>
<protein>
    <submittedName>
        <fullName evidence="1">Uncharacterized protein</fullName>
    </submittedName>
</protein>
<proteinExistence type="predicted"/>
<dbReference type="EMBL" id="MVDE01000011">
    <property type="protein sequence ID" value="PKQ66969.1"/>
    <property type="molecule type" value="Genomic_DNA"/>
</dbReference>